<dbReference type="EMBL" id="VUMY01000001">
    <property type="protein sequence ID" value="MST48802.1"/>
    <property type="molecule type" value="Genomic_DNA"/>
</dbReference>
<protein>
    <submittedName>
        <fullName evidence="1">Alkaline phosphatase family protein</fullName>
    </submittedName>
</protein>
<dbReference type="Gene3D" id="3.40.720.10">
    <property type="entry name" value="Alkaline Phosphatase, subunit A"/>
    <property type="match status" value="1"/>
</dbReference>
<evidence type="ECO:0000313" key="1">
    <source>
        <dbReference type="EMBL" id="MST48802.1"/>
    </source>
</evidence>
<dbReference type="PANTHER" id="PTHR10151">
    <property type="entry name" value="ECTONUCLEOTIDE PYROPHOSPHATASE/PHOSPHODIESTERASE"/>
    <property type="match status" value="1"/>
</dbReference>
<evidence type="ECO:0000313" key="2">
    <source>
        <dbReference type="Proteomes" id="UP000442535"/>
    </source>
</evidence>
<sequence length="383" mass="41769">MNTKESLTRFVKPDDPDLALPQILDGELGDSEGTRHLVLVLIDGLGWWNLQEYLSYAPTLRRLIKGELRDGVAQKVGEADTARSVFPSTTAAAITSLLTGLAPGAHNMLSYQVFDPEVRKRFNLISFEGYPGVVEQFQPQPTWFERLAARGETSFALGPKKFIGGGLTRAALRGGKYVASESLEARARDAARVASEGRFTYYYMAEVDHAGHGHGVGSDTWLAALEEADRAVGVLLNELPSGTELIVTADHGMLNTSAEETYDLATNHESRHIVNVSGEGRVLHLRVELQDVAIVARTVEKALAEFSPDSHVFTRAEAKGLFEAYNGVSVSRGDLLGDLVIVSGGSAQVLDSRFFKEQTFHMVGVHGGLSEIEMRVPLLKYRS</sequence>
<proteinExistence type="predicted"/>
<comment type="caution">
    <text evidence="1">The sequence shown here is derived from an EMBL/GenBank/DDBJ whole genome shotgun (WGS) entry which is preliminary data.</text>
</comment>
<name>A0A7K0K001_9ACTO</name>
<reference evidence="1 2" key="1">
    <citation type="submission" date="2019-08" db="EMBL/GenBank/DDBJ databases">
        <title>In-depth cultivation of the pig gut microbiome towards novel bacterial diversity and tailored functional studies.</title>
        <authorList>
            <person name="Wylensek D."/>
            <person name="Hitch T.C.A."/>
            <person name="Clavel T."/>
        </authorList>
    </citation>
    <scope>NUCLEOTIDE SEQUENCE [LARGE SCALE GENOMIC DNA]</scope>
    <source>
        <strain evidence="1 2">RF-GAM-744-WT-7</strain>
    </source>
</reference>
<gene>
    <name evidence="1" type="ORF">FYJ63_00750</name>
</gene>
<organism evidence="1 2">
    <name type="scientific">Mobiluncus porci</name>
    <dbReference type="NCBI Taxonomy" id="2652278"/>
    <lineage>
        <taxon>Bacteria</taxon>
        <taxon>Bacillati</taxon>
        <taxon>Actinomycetota</taxon>
        <taxon>Actinomycetes</taxon>
        <taxon>Actinomycetales</taxon>
        <taxon>Actinomycetaceae</taxon>
        <taxon>Mobiluncus</taxon>
    </lineage>
</organism>
<dbReference type="SUPFAM" id="SSF53649">
    <property type="entry name" value="Alkaline phosphatase-like"/>
    <property type="match status" value="1"/>
</dbReference>
<dbReference type="RefSeq" id="WP_154542805.1">
    <property type="nucleotide sequence ID" value="NZ_VUMY01000001.1"/>
</dbReference>
<dbReference type="Proteomes" id="UP000442535">
    <property type="component" value="Unassembled WGS sequence"/>
</dbReference>
<dbReference type="GO" id="GO:0016787">
    <property type="term" value="F:hydrolase activity"/>
    <property type="evidence" value="ECO:0007669"/>
    <property type="project" value="UniProtKB-ARBA"/>
</dbReference>
<accession>A0A7K0K001</accession>
<dbReference type="InterPro" id="IPR017850">
    <property type="entry name" value="Alkaline_phosphatase_core_sf"/>
</dbReference>
<dbReference type="InterPro" id="IPR002591">
    <property type="entry name" value="Phosphodiest/P_Trfase"/>
</dbReference>
<dbReference type="AlphaFoldDB" id="A0A7K0K001"/>
<dbReference type="Pfam" id="PF01663">
    <property type="entry name" value="Phosphodiest"/>
    <property type="match status" value="1"/>
</dbReference>
<dbReference type="PANTHER" id="PTHR10151:SF120">
    <property type="entry name" value="BIS(5'-ADENOSYL)-TRIPHOSPHATASE"/>
    <property type="match status" value="1"/>
</dbReference>
<keyword evidence="2" id="KW-1185">Reference proteome</keyword>